<gene>
    <name evidence="1" type="ORF">LVJ94_46380</name>
</gene>
<proteinExistence type="predicted"/>
<name>A0ABZ2L432_9BACT</name>
<dbReference type="RefSeq" id="WP_394833958.1">
    <property type="nucleotide sequence ID" value="NZ_CP089929.1"/>
</dbReference>
<dbReference type="Proteomes" id="UP001374803">
    <property type="component" value="Chromosome"/>
</dbReference>
<organism evidence="1 2">
    <name type="scientific">Pendulispora rubella</name>
    <dbReference type="NCBI Taxonomy" id="2741070"/>
    <lineage>
        <taxon>Bacteria</taxon>
        <taxon>Pseudomonadati</taxon>
        <taxon>Myxococcota</taxon>
        <taxon>Myxococcia</taxon>
        <taxon>Myxococcales</taxon>
        <taxon>Sorangiineae</taxon>
        <taxon>Pendulisporaceae</taxon>
        <taxon>Pendulispora</taxon>
    </lineage>
</organism>
<keyword evidence="2" id="KW-1185">Reference proteome</keyword>
<reference evidence="1" key="1">
    <citation type="submission" date="2021-12" db="EMBL/GenBank/DDBJ databases">
        <title>Discovery of the Pendulisporaceae a myxobacterial family with distinct sporulation behavior and unique specialized metabolism.</title>
        <authorList>
            <person name="Garcia R."/>
            <person name="Popoff A."/>
            <person name="Bader C.D."/>
            <person name="Loehr J."/>
            <person name="Walesch S."/>
            <person name="Walt C."/>
            <person name="Boldt J."/>
            <person name="Bunk B."/>
            <person name="Haeckl F.J.F.P.J."/>
            <person name="Gunesch A.P."/>
            <person name="Birkelbach J."/>
            <person name="Nuebel U."/>
            <person name="Pietschmann T."/>
            <person name="Bach T."/>
            <person name="Mueller R."/>
        </authorList>
    </citation>
    <scope>NUCLEOTIDE SEQUENCE</scope>
    <source>
        <strain evidence="1">MSr11367</strain>
    </source>
</reference>
<protein>
    <submittedName>
        <fullName evidence="1">Uncharacterized protein</fullName>
    </submittedName>
</protein>
<accession>A0ABZ2L432</accession>
<evidence type="ECO:0000313" key="2">
    <source>
        <dbReference type="Proteomes" id="UP001374803"/>
    </source>
</evidence>
<evidence type="ECO:0000313" key="1">
    <source>
        <dbReference type="EMBL" id="WXB04319.1"/>
    </source>
</evidence>
<dbReference type="PROSITE" id="PS51257">
    <property type="entry name" value="PROKAR_LIPOPROTEIN"/>
    <property type="match status" value="1"/>
</dbReference>
<sequence length="331" mass="35738">MNFRSVRIPSLIVGTALVAGACRCSPTPPRGEVKTAAPKIEEEPVVMAKQDDPPDLEVPTECPAALAQTRRHGTRPNAYVIPSVDELRQGRAWMAQLLAGDARMDAAHRLGFETVPLEEWPDTVLVREVGDRRRGGGAYVVRKGSASSLLVQAPHTFYDQGTFPLACELFQRTRARALFINTVHRYRASPAAEDGSHPSDVAHAANSIFHAFTEGAVDAITPISVVQLHGFVERNVPAHAVVSTGEKQAGGPLVAKTARALEGVLGPRVFRYPEDTRELGALTNVQGILVRRAGGRFLHVEMAEATRRDLLRDASLRAKTLDALGASVMAP</sequence>
<dbReference type="EMBL" id="CP089983">
    <property type="protein sequence ID" value="WXB04319.1"/>
    <property type="molecule type" value="Genomic_DNA"/>
</dbReference>